<name>A0A645H7D6_9ZZZZ</name>
<dbReference type="AlphaFoldDB" id="A0A645H7D6"/>
<protein>
    <submittedName>
        <fullName evidence="1">Uncharacterized protein</fullName>
    </submittedName>
</protein>
<organism evidence="1">
    <name type="scientific">bioreactor metagenome</name>
    <dbReference type="NCBI Taxonomy" id="1076179"/>
    <lineage>
        <taxon>unclassified sequences</taxon>
        <taxon>metagenomes</taxon>
        <taxon>ecological metagenomes</taxon>
    </lineage>
</organism>
<accession>A0A645H7D6</accession>
<sequence>MMAYNHAITVSNQKTKKPQEVIEILCDFEKAWANADNKERHGMLTNLIAAIRISRQNEIEIDFL</sequence>
<proteinExistence type="predicted"/>
<gene>
    <name evidence="1" type="ORF">SDC9_179660</name>
</gene>
<evidence type="ECO:0000313" key="1">
    <source>
        <dbReference type="EMBL" id="MPN32184.1"/>
    </source>
</evidence>
<dbReference type="EMBL" id="VSSQ01084046">
    <property type="protein sequence ID" value="MPN32184.1"/>
    <property type="molecule type" value="Genomic_DNA"/>
</dbReference>
<comment type="caution">
    <text evidence="1">The sequence shown here is derived from an EMBL/GenBank/DDBJ whole genome shotgun (WGS) entry which is preliminary data.</text>
</comment>
<reference evidence="1" key="1">
    <citation type="submission" date="2019-08" db="EMBL/GenBank/DDBJ databases">
        <authorList>
            <person name="Kucharzyk K."/>
            <person name="Murdoch R.W."/>
            <person name="Higgins S."/>
            <person name="Loffler F."/>
        </authorList>
    </citation>
    <scope>NUCLEOTIDE SEQUENCE</scope>
</reference>